<reference evidence="14" key="1">
    <citation type="journal article" date="2019" name="Int. J. Syst. Evol. Microbiol.">
        <title>The Global Catalogue of Microorganisms (GCM) 10K type strain sequencing project: providing services to taxonomists for standard genome sequencing and annotation.</title>
        <authorList>
            <consortium name="The Broad Institute Genomics Platform"/>
            <consortium name="The Broad Institute Genome Sequencing Center for Infectious Disease"/>
            <person name="Wu L."/>
            <person name="Ma J."/>
        </authorList>
    </citation>
    <scope>NUCLEOTIDE SEQUENCE [LARGE SCALE GENOMIC DNA]</scope>
    <source>
        <strain evidence="14">CCM 8905</strain>
    </source>
</reference>
<dbReference type="InterPro" id="IPR004399">
    <property type="entry name" value="HMP/HMP-P_kinase_dom"/>
</dbReference>
<name>A0ABW1STA7_9LACO</name>
<dbReference type="EMBL" id="JBHSSK010000021">
    <property type="protein sequence ID" value="MFC6207313.1"/>
    <property type="molecule type" value="Genomic_DNA"/>
</dbReference>
<gene>
    <name evidence="13" type="primary">thiD</name>
    <name evidence="13" type="ORF">ACFP1G_07455</name>
</gene>
<keyword evidence="13" id="KW-0808">Transferase</keyword>
<evidence type="ECO:0000256" key="1">
    <source>
        <dbReference type="ARBA" id="ARBA00000151"/>
    </source>
</evidence>
<keyword evidence="14" id="KW-1185">Reference proteome</keyword>
<evidence type="ECO:0000313" key="13">
    <source>
        <dbReference type="EMBL" id="MFC6207313.1"/>
    </source>
</evidence>
<proteinExistence type="inferred from homology"/>
<evidence type="ECO:0000256" key="7">
    <source>
        <dbReference type="ARBA" id="ARBA00019161"/>
    </source>
</evidence>
<dbReference type="Gene3D" id="3.40.1190.20">
    <property type="match status" value="1"/>
</dbReference>
<dbReference type="NCBIfam" id="TIGR00097">
    <property type="entry name" value="HMP-P_kinase"/>
    <property type="match status" value="1"/>
</dbReference>
<feature type="domain" description="Pyridoxamine kinase/Phosphomethylpyrimidine kinase" evidence="12">
    <location>
        <begin position="11"/>
        <end position="253"/>
    </location>
</feature>
<evidence type="ECO:0000256" key="3">
    <source>
        <dbReference type="ARBA" id="ARBA00004769"/>
    </source>
</evidence>
<dbReference type="InterPro" id="IPR029056">
    <property type="entry name" value="Ribokinase-like"/>
</dbReference>
<organism evidence="13 14">
    <name type="scientific">Levilactobacillus tongjiangensis</name>
    <dbReference type="NCBI Taxonomy" id="2486023"/>
    <lineage>
        <taxon>Bacteria</taxon>
        <taxon>Bacillati</taxon>
        <taxon>Bacillota</taxon>
        <taxon>Bacilli</taxon>
        <taxon>Lactobacillales</taxon>
        <taxon>Lactobacillaceae</taxon>
        <taxon>Levilactobacillus</taxon>
    </lineage>
</organism>
<dbReference type="PANTHER" id="PTHR20858">
    <property type="entry name" value="PHOSPHOMETHYLPYRIMIDINE KINASE"/>
    <property type="match status" value="1"/>
</dbReference>
<evidence type="ECO:0000313" key="14">
    <source>
        <dbReference type="Proteomes" id="UP001596254"/>
    </source>
</evidence>
<comment type="pathway">
    <text evidence="3">Cofactor biosynthesis; thiamine diphosphate biosynthesis; 4-amino-2-methyl-5-diphosphomethylpyrimidine from 5-amino-1-(5-phospho-D-ribosyl)imidazole: step 3/3.</text>
</comment>
<evidence type="ECO:0000256" key="11">
    <source>
        <dbReference type="ARBA" id="ARBA00043176"/>
    </source>
</evidence>
<dbReference type="GO" id="GO:0008972">
    <property type="term" value="F:phosphomethylpyrimidine kinase activity"/>
    <property type="evidence" value="ECO:0007669"/>
    <property type="project" value="UniProtKB-EC"/>
</dbReference>
<evidence type="ECO:0000259" key="12">
    <source>
        <dbReference type="Pfam" id="PF08543"/>
    </source>
</evidence>
<comment type="similarity">
    <text evidence="4">Belongs to the ThiD family.</text>
</comment>
<evidence type="ECO:0000256" key="9">
    <source>
        <dbReference type="ARBA" id="ARBA00037917"/>
    </source>
</evidence>
<keyword evidence="13" id="KW-0418">Kinase</keyword>
<dbReference type="RefSeq" id="WP_125691843.1">
    <property type="nucleotide sequence ID" value="NZ_JBHSSK010000021.1"/>
</dbReference>
<evidence type="ECO:0000256" key="2">
    <source>
        <dbReference type="ARBA" id="ARBA00000565"/>
    </source>
</evidence>
<dbReference type="CDD" id="cd01169">
    <property type="entry name" value="HMPP_kinase"/>
    <property type="match status" value="1"/>
</dbReference>
<evidence type="ECO:0000256" key="8">
    <source>
        <dbReference type="ARBA" id="ARBA00022977"/>
    </source>
</evidence>
<dbReference type="InterPro" id="IPR013749">
    <property type="entry name" value="PM/HMP-P_kinase-1"/>
</dbReference>
<protein>
    <recommendedName>
        <fullName evidence="7">Hydroxymethylpyrimidine/phosphomethylpyrimidine kinase</fullName>
        <ecNumber evidence="5">2.7.1.49</ecNumber>
        <ecNumber evidence="6">2.7.4.7</ecNumber>
    </recommendedName>
    <alternativeName>
        <fullName evidence="10">Hydroxymethylpyrimidine kinase</fullName>
    </alternativeName>
    <alternativeName>
        <fullName evidence="11">Hydroxymethylpyrimidine phosphate kinase</fullName>
    </alternativeName>
</protein>
<dbReference type="PANTHER" id="PTHR20858:SF17">
    <property type="entry name" value="HYDROXYMETHYLPYRIMIDINE_PHOSPHOMETHYLPYRIMIDINE KINASE THI20-RELATED"/>
    <property type="match status" value="1"/>
</dbReference>
<comment type="pathway">
    <text evidence="9">Cofactor biosynthesis; thiamine diphosphate biosynthesis; 4-amino-2-methyl-5-diphosphomethylpyrimidine from 5-amino-1-(5-phospho-D-ribosyl)imidazole: step 2/3.</text>
</comment>
<dbReference type="GO" id="GO:0008902">
    <property type="term" value="F:hydroxymethylpyrimidine kinase activity"/>
    <property type="evidence" value="ECO:0007669"/>
    <property type="project" value="UniProtKB-EC"/>
</dbReference>
<dbReference type="EC" id="2.7.1.49" evidence="5"/>
<comment type="caution">
    <text evidence="13">The sequence shown here is derived from an EMBL/GenBank/DDBJ whole genome shotgun (WGS) entry which is preliminary data.</text>
</comment>
<evidence type="ECO:0000256" key="10">
    <source>
        <dbReference type="ARBA" id="ARBA00042102"/>
    </source>
</evidence>
<dbReference type="Pfam" id="PF08543">
    <property type="entry name" value="Phos_pyr_kin"/>
    <property type="match status" value="1"/>
</dbReference>
<dbReference type="EC" id="2.7.4.7" evidence="6"/>
<sequence length="266" mass="28286">MENVLTIAGSDSLAGGGIQADLKTFEELNVFGVSALTSVASITPTNLTLHQLPTTVIVDQLTSILTQLPIHFAKTGLLGDLATLEAVCAQLESTTTQVVVDPVLVFKEGQSQLQATYITAVKQRLLPLGYVTTPNLAEAAQLSGMSITNKTEMVEAAKRIQATGCPNVVIKGGNRLAGDVASDYLRMGDVDYWFESPKIARQTTDGAGCTFSAAITAQLAKGQALPEAVEVAKRFVYMGITHGVSISERLGSVWQGASRQWEEETK</sequence>
<comment type="catalytic activity">
    <reaction evidence="2">
        <text>4-amino-2-methyl-5-(phosphooxymethyl)pyrimidine + ATP = 4-amino-2-methyl-5-(diphosphooxymethyl)pyrimidine + ADP</text>
        <dbReference type="Rhea" id="RHEA:19893"/>
        <dbReference type="ChEBI" id="CHEBI:30616"/>
        <dbReference type="ChEBI" id="CHEBI:57841"/>
        <dbReference type="ChEBI" id="CHEBI:58354"/>
        <dbReference type="ChEBI" id="CHEBI:456216"/>
        <dbReference type="EC" id="2.7.4.7"/>
    </reaction>
</comment>
<keyword evidence="8" id="KW-0784">Thiamine biosynthesis</keyword>
<dbReference type="SUPFAM" id="SSF53613">
    <property type="entry name" value="Ribokinase-like"/>
    <property type="match status" value="1"/>
</dbReference>
<dbReference type="Proteomes" id="UP001596254">
    <property type="component" value="Unassembled WGS sequence"/>
</dbReference>
<accession>A0ABW1STA7</accession>
<evidence type="ECO:0000256" key="4">
    <source>
        <dbReference type="ARBA" id="ARBA00009879"/>
    </source>
</evidence>
<evidence type="ECO:0000256" key="6">
    <source>
        <dbReference type="ARBA" id="ARBA00012963"/>
    </source>
</evidence>
<evidence type="ECO:0000256" key="5">
    <source>
        <dbReference type="ARBA" id="ARBA00012135"/>
    </source>
</evidence>
<comment type="catalytic activity">
    <reaction evidence="1">
        <text>4-amino-5-hydroxymethyl-2-methylpyrimidine + ATP = 4-amino-2-methyl-5-(phosphooxymethyl)pyrimidine + ADP + H(+)</text>
        <dbReference type="Rhea" id="RHEA:23096"/>
        <dbReference type="ChEBI" id="CHEBI:15378"/>
        <dbReference type="ChEBI" id="CHEBI:16892"/>
        <dbReference type="ChEBI" id="CHEBI:30616"/>
        <dbReference type="ChEBI" id="CHEBI:58354"/>
        <dbReference type="ChEBI" id="CHEBI:456216"/>
        <dbReference type="EC" id="2.7.1.49"/>
    </reaction>
</comment>